<dbReference type="EMBL" id="BAABEY010000024">
    <property type="protein sequence ID" value="GAA4440478.1"/>
    <property type="molecule type" value="Genomic_DNA"/>
</dbReference>
<feature type="domain" description="Neutral/alkaline non-lysosomal ceramidase N-terminal" evidence="1">
    <location>
        <begin position="168"/>
        <end position="366"/>
    </location>
</feature>
<evidence type="ECO:0000313" key="3">
    <source>
        <dbReference type="Proteomes" id="UP001501508"/>
    </source>
</evidence>
<sequence length="548" mass="60584">MASESIEPGDESFSVALSGYAGPWAGRFAVQWLPEGTLNQHPGILAEQKKTTGKPVKAEGVSYRISAGDHISFQRGKGKDTGATPALPGLKSFVVQHPYVYACNGTDTLYRFHIDNPDNGWNRALYANGAIRKVTLQKLFKHEGRLFAANDADSLFSASLIHGSKEEHLYARALAIEENKEKVVILCMDLCGFNSDFIQDVKRVISKKTGTNENAILINASHTHFVPGTQKWLPWAPHNRYPDVNYLYKVVKPAMVRAAVEATSKMFPADISFGRGTTDIGANRSNGTSKEPYDNAVDVLKVESQDKKKQAVMVLTGCHPVFGTKGIRHFTISSNYPGFMRSAVEKAASTPTLALFMQGCAGDINPKDEPEISGQKLADDVQEVLQSQMTPLSGKISFRMDSLLAPTDPWDKKKTEAFKAENAALGGDMVGERNVAWANLMLKHYEKNTMPASMPIYIQTLNIGQWKLIGLSREVVTEYGLAIKKIWPDQMVSVAGYCNDVSSYLPTERHIRTKVYEGDGSYFWYGQPSAFPLDILDRVVNRIRAKGY</sequence>
<gene>
    <name evidence="2" type="ORF">GCM10023091_24180</name>
</gene>
<protein>
    <recommendedName>
        <fullName evidence="1">Neutral/alkaline non-lysosomal ceramidase N-terminal domain-containing protein</fullName>
    </recommendedName>
</protein>
<dbReference type="InterPro" id="IPR031329">
    <property type="entry name" value="NEUT/ALK_ceramidase_N"/>
</dbReference>
<organism evidence="2 3">
    <name type="scientific">Ravibacter arvi</name>
    <dbReference type="NCBI Taxonomy" id="2051041"/>
    <lineage>
        <taxon>Bacteria</taxon>
        <taxon>Pseudomonadati</taxon>
        <taxon>Bacteroidota</taxon>
        <taxon>Cytophagia</taxon>
        <taxon>Cytophagales</taxon>
        <taxon>Spirosomataceae</taxon>
        <taxon>Ravibacter</taxon>
    </lineage>
</organism>
<evidence type="ECO:0000259" key="1">
    <source>
        <dbReference type="Pfam" id="PF04734"/>
    </source>
</evidence>
<proteinExistence type="predicted"/>
<comment type="caution">
    <text evidence="2">The sequence shown here is derived from an EMBL/GenBank/DDBJ whole genome shotgun (WGS) entry which is preliminary data.</text>
</comment>
<evidence type="ECO:0000313" key="2">
    <source>
        <dbReference type="EMBL" id="GAA4440478.1"/>
    </source>
</evidence>
<accession>A0ABP8M1E2</accession>
<name>A0ABP8M1E2_9BACT</name>
<dbReference type="Proteomes" id="UP001501508">
    <property type="component" value="Unassembled WGS sequence"/>
</dbReference>
<keyword evidence="3" id="KW-1185">Reference proteome</keyword>
<reference evidence="3" key="1">
    <citation type="journal article" date="2019" name="Int. J. Syst. Evol. Microbiol.">
        <title>The Global Catalogue of Microorganisms (GCM) 10K type strain sequencing project: providing services to taxonomists for standard genome sequencing and annotation.</title>
        <authorList>
            <consortium name="The Broad Institute Genomics Platform"/>
            <consortium name="The Broad Institute Genome Sequencing Center for Infectious Disease"/>
            <person name="Wu L."/>
            <person name="Ma J."/>
        </authorList>
    </citation>
    <scope>NUCLEOTIDE SEQUENCE [LARGE SCALE GENOMIC DNA]</scope>
    <source>
        <strain evidence="3">JCM 31920</strain>
    </source>
</reference>
<dbReference type="Pfam" id="PF04734">
    <property type="entry name" value="Ceramidase_alk"/>
    <property type="match status" value="1"/>
</dbReference>